<comment type="caution">
    <text evidence="2">The sequence shown here is derived from an EMBL/GenBank/DDBJ whole genome shotgun (WGS) entry which is preliminary data.</text>
</comment>
<evidence type="ECO:0000313" key="3">
    <source>
        <dbReference type="Proteomes" id="UP000467840"/>
    </source>
</evidence>
<dbReference type="AlphaFoldDB" id="A0A6A6MRE2"/>
<gene>
    <name evidence="2" type="ORF">GH714_041702</name>
</gene>
<dbReference type="PANTHER" id="PTHR31268">
    <property type="match status" value="1"/>
</dbReference>
<dbReference type="GO" id="GO:0047274">
    <property type="term" value="F:galactinol-sucrose galactosyltransferase activity"/>
    <property type="evidence" value="ECO:0007669"/>
    <property type="project" value="TreeGrafter"/>
</dbReference>
<protein>
    <submittedName>
        <fullName evidence="2">Uncharacterized protein</fullName>
    </submittedName>
</protein>
<organism evidence="2 3">
    <name type="scientific">Hevea brasiliensis</name>
    <name type="common">Para rubber tree</name>
    <name type="synonym">Siphonia brasiliensis</name>
    <dbReference type="NCBI Taxonomy" id="3981"/>
    <lineage>
        <taxon>Eukaryota</taxon>
        <taxon>Viridiplantae</taxon>
        <taxon>Streptophyta</taxon>
        <taxon>Embryophyta</taxon>
        <taxon>Tracheophyta</taxon>
        <taxon>Spermatophyta</taxon>
        <taxon>Magnoliopsida</taxon>
        <taxon>eudicotyledons</taxon>
        <taxon>Gunneridae</taxon>
        <taxon>Pentapetalae</taxon>
        <taxon>rosids</taxon>
        <taxon>fabids</taxon>
        <taxon>Malpighiales</taxon>
        <taxon>Euphorbiaceae</taxon>
        <taxon>Crotonoideae</taxon>
        <taxon>Micrandreae</taxon>
        <taxon>Hevea</taxon>
    </lineage>
</organism>
<dbReference type="InterPro" id="IPR008811">
    <property type="entry name" value="Glycosyl_hydrolases_36"/>
</dbReference>
<reference evidence="2 3" key="1">
    <citation type="journal article" date="2020" name="Mol. Plant">
        <title>The Chromosome-Based Rubber Tree Genome Provides New Insights into Spurge Genome Evolution and Rubber Biosynthesis.</title>
        <authorList>
            <person name="Liu J."/>
            <person name="Shi C."/>
            <person name="Shi C.C."/>
            <person name="Li W."/>
            <person name="Zhang Q.J."/>
            <person name="Zhang Y."/>
            <person name="Li K."/>
            <person name="Lu H.F."/>
            <person name="Shi C."/>
            <person name="Zhu S.T."/>
            <person name="Xiao Z.Y."/>
            <person name="Nan H."/>
            <person name="Yue Y."/>
            <person name="Zhu X.G."/>
            <person name="Wu Y."/>
            <person name="Hong X.N."/>
            <person name="Fan G.Y."/>
            <person name="Tong Y."/>
            <person name="Zhang D."/>
            <person name="Mao C.L."/>
            <person name="Liu Y.L."/>
            <person name="Hao S.J."/>
            <person name="Liu W.Q."/>
            <person name="Lv M.Q."/>
            <person name="Zhang H.B."/>
            <person name="Liu Y."/>
            <person name="Hu-Tang G.R."/>
            <person name="Wang J.P."/>
            <person name="Wang J.H."/>
            <person name="Sun Y.H."/>
            <person name="Ni S.B."/>
            <person name="Chen W.B."/>
            <person name="Zhang X.C."/>
            <person name="Jiao Y.N."/>
            <person name="Eichler E.E."/>
            <person name="Li G.H."/>
            <person name="Liu X."/>
            <person name="Gao L.Z."/>
        </authorList>
    </citation>
    <scope>NUCLEOTIDE SEQUENCE [LARGE SCALE GENOMIC DNA]</scope>
    <source>
        <strain evidence="3">cv. GT1</strain>
        <tissue evidence="2">Leaf</tissue>
    </source>
</reference>
<dbReference type="PANTHER" id="PTHR31268:SF14">
    <property type="entry name" value="GALACTINOL--SUCROSE GALACTOSYLTRANSFERASE 5-RELATED"/>
    <property type="match status" value="1"/>
</dbReference>
<name>A0A6A6MRE2_HEVBR</name>
<dbReference type="EMBL" id="JAAGAX010000005">
    <property type="protein sequence ID" value="KAF2316361.1"/>
    <property type="molecule type" value="Genomic_DNA"/>
</dbReference>
<keyword evidence="1" id="KW-0119">Carbohydrate metabolism</keyword>
<dbReference type="Pfam" id="PF05691">
    <property type="entry name" value="Raffinose_syn"/>
    <property type="match status" value="1"/>
</dbReference>
<keyword evidence="3" id="KW-1185">Reference proteome</keyword>
<sequence>MYLSQAKKLVLSNPNDNIEIVLDPFNFELVTASLVTILAGKSLQFALIGLVNMLNSGGAIRSLAYNDSNGLIRIRVKGVGEMRVFASEKPRDRRIDEREVVGFQYEECRVVVQAIANGKGPQLWAYGIVSSY</sequence>
<evidence type="ECO:0000256" key="1">
    <source>
        <dbReference type="ARBA" id="ARBA00023277"/>
    </source>
</evidence>
<dbReference type="Proteomes" id="UP000467840">
    <property type="component" value="Chromosome 15"/>
</dbReference>
<evidence type="ECO:0000313" key="2">
    <source>
        <dbReference type="EMBL" id="KAF2316361.1"/>
    </source>
</evidence>
<accession>A0A6A6MRE2</accession>
<proteinExistence type="predicted"/>